<feature type="non-terminal residue" evidence="1">
    <location>
        <position position="1"/>
    </location>
</feature>
<reference evidence="1" key="1">
    <citation type="submission" date="2020-01" db="EMBL/GenBank/DDBJ databases">
        <authorList>
            <person name="Meier V. D."/>
            <person name="Meier V D."/>
        </authorList>
    </citation>
    <scope>NUCLEOTIDE SEQUENCE</scope>
    <source>
        <strain evidence="1">HLG_WM_MAG_07</strain>
    </source>
</reference>
<gene>
    <name evidence="1" type="ORF">HELGO_WM35230</name>
</gene>
<protein>
    <submittedName>
        <fullName evidence="1">Uncharacterized protein</fullName>
    </submittedName>
</protein>
<dbReference type="AlphaFoldDB" id="A0A6S6SV34"/>
<dbReference type="EMBL" id="CACVAY010000041">
    <property type="protein sequence ID" value="CAA6809974.1"/>
    <property type="molecule type" value="Genomic_DNA"/>
</dbReference>
<proteinExistence type="predicted"/>
<name>A0A6S6SV34_9GAMM</name>
<sequence length="28" mass="2978">VVERAIAAAKAIVCNFMVVLRSVEAVMS</sequence>
<evidence type="ECO:0000313" key="1">
    <source>
        <dbReference type="EMBL" id="CAA6809974.1"/>
    </source>
</evidence>
<organism evidence="1">
    <name type="scientific">uncultured Thiotrichaceae bacterium</name>
    <dbReference type="NCBI Taxonomy" id="298394"/>
    <lineage>
        <taxon>Bacteria</taxon>
        <taxon>Pseudomonadati</taxon>
        <taxon>Pseudomonadota</taxon>
        <taxon>Gammaproteobacteria</taxon>
        <taxon>Thiotrichales</taxon>
        <taxon>Thiotrichaceae</taxon>
        <taxon>environmental samples</taxon>
    </lineage>
</organism>
<accession>A0A6S6SV34</accession>